<gene>
    <name evidence="5" type="ORF">K443DRAFT_334822</name>
</gene>
<feature type="signal peptide" evidence="3">
    <location>
        <begin position="1"/>
        <end position="21"/>
    </location>
</feature>
<dbReference type="Proteomes" id="UP000054477">
    <property type="component" value="Unassembled WGS sequence"/>
</dbReference>
<dbReference type="InterPro" id="IPR052982">
    <property type="entry name" value="SRP1/TIP1-like"/>
</dbReference>
<feature type="region of interest" description="Disordered" evidence="2">
    <location>
        <begin position="122"/>
        <end position="179"/>
    </location>
</feature>
<organism evidence="5 6">
    <name type="scientific">Laccaria amethystina LaAM-08-1</name>
    <dbReference type="NCBI Taxonomy" id="1095629"/>
    <lineage>
        <taxon>Eukaryota</taxon>
        <taxon>Fungi</taxon>
        <taxon>Dikarya</taxon>
        <taxon>Basidiomycota</taxon>
        <taxon>Agaricomycotina</taxon>
        <taxon>Agaricomycetes</taxon>
        <taxon>Agaricomycetidae</taxon>
        <taxon>Agaricales</taxon>
        <taxon>Agaricineae</taxon>
        <taxon>Hydnangiaceae</taxon>
        <taxon>Laccaria</taxon>
    </lineage>
</organism>
<evidence type="ECO:0000313" key="6">
    <source>
        <dbReference type="Proteomes" id="UP000054477"/>
    </source>
</evidence>
<protein>
    <recommendedName>
        <fullName evidence="4">Yeast cell wall synthesis Kre9/Knh1-like N-terminal domain-containing protein</fullName>
    </recommendedName>
</protein>
<proteinExistence type="predicted"/>
<evidence type="ECO:0000313" key="5">
    <source>
        <dbReference type="EMBL" id="KIK05660.1"/>
    </source>
</evidence>
<feature type="chain" id="PRO_5002216451" description="Yeast cell wall synthesis Kre9/Knh1-like N-terminal domain-containing protein" evidence="3">
    <location>
        <begin position="22"/>
        <end position="246"/>
    </location>
</feature>
<name>A0A0C9X0Q4_9AGAR</name>
<keyword evidence="1 3" id="KW-0732">Signal</keyword>
<evidence type="ECO:0000259" key="4">
    <source>
        <dbReference type="Pfam" id="PF10342"/>
    </source>
</evidence>
<evidence type="ECO:0000256" key="2">
    <source>
        <dbReference type="SAM" id="MobiDB-lite"/>
    </source>
</evidence>
<dbReference type="PANTHER" id="PTHR40633">
    <property type="entry name" value="MATRIX PROTEIN, PUTATIVE (AFU_ORTHOLOGUE AFUA_8G05410)-RELATED"/>
    <property type="match status" value="1"/>
</dbReference>
<sequence>MFTTSTLTFLLALASPLLIRADVTPSEPSPGESFNAGSPCTVGWIGDTVSTTTWKNMAIELMTGDNFNMVHLTTVATNQDGTVDGHFQFTCPEVTPYSAIYFYQFTSSLTTDATWTGRFTIASPTGASSPPPNATQPDTGDAIPWGTGALNDPSNAVAAPSLSGSGATPTTASGASLSRSASSTAHSSMSSISSSSSSSVSSSSSAASASSTSASSGVAGKMIIDSRVWATMVSLGASAMAFMLLL</sequence>
<dbReference type="STRING" id="1095629.A0A0C9X0Q4"/>
<keyword evidence="6" id="KW-1185">Reference proteome</keyword>
<dbReference type="HOGENOM" id="CLU_078127_0_0_1"/>
<dbReference type="PANTHER" id="PTHR40633:SF1">
    <property type="entry name" value="GPI ANCHORED SERINE-THREONINE RICH PROTEIN (AFU_ORTHOLOGUE AFUA_1G03630)"/>
    <property type="match status" value="1"/>
</dbReference>
<feature type="domain" description="Yeast cell wall synthesis Kre9/Knh1-like N-terminal" evidence="4">
    <location>
        <begin position="28"/>
        <end position="121"/>
    </location>
</feature>
<accession>A0A0C9X0Q4</accession>
<dbReference type="OrthoDB" id="2432613at2759"/>
<dbReference type="Pfam" id="PF10342">
    <property type="entry name" value="Kre9_KNH"/>
    <property type="match status" value="1"/>
</dbReference>
<reference evidence="5 6" key="1">
    <citation type="submission" date="2014-04" db="EMBL/GenBank/DDBJ databases">
        <authorList>
            <consortium name="DOE Joint Genome Institute"/>
            <person name="Kuo A."/>
            <person name="Kohler A."/>
            <person name="Nagy L.G."/>
            <person name="Floudas D."/>
            <person name="Copeland A."/>
            <person name="Barry K.W."/>
            <person name="Cichocki N."/>
            <person name="Veneault-Fourrey C."/>
            <person name="LaButti K."/>
            <person name="Lindquist E.A."/>
            <person name="Lipzen A."/>
            <person name="Lundell T."/>
            <person name="Morin E."/>
            <person name="Murat C."/>
            <person name="Sun H."/>
            <person name="Tunlid A."/>
            <person name="Henrissat B."/>
            <person name="Grigoriev I.V."/>
            <person name="Hibbett D.S."/>
            <person name="Martin F."/>
            <person name="Nordberg H.P."/>
            <person name="Cantor M.N."/>
            <person name="Hua S.X."/>
        </authorList>
    </citation>
    <scope>NUCLEOTIDE SEQUENCE [LARGE SCALE GENOMIC DNA]</scope>
    <source>
        <strain evidence="5 6">LaAM-08-1</strain>
    </source>
</reference>
<dbReference type="InterPro" id="IPR018466">
    <property type="entry name" value="Kre9/Knh1-like_N"/>
</dbReference>
<feature type="compositionally biased region" description="Low complexity" evidence="2">
    <location>
        <begin position="170"/>
        <end position="179"/>
    </location>
</feature>
<evidence type="ECO:0000256" key="1">
    <source>
        <dbReference type="ARBA" id="ARBA00022729"/>
    </source>
</evidence>
<feature type="region of interest" description="Disordered" evidence="2">
    <location>
        <begin position="192"/>
        <end position="213"/>
    </location>
</feature>
<dbReference type="AlphaFoldDB" id="A0A0C9X0Q4"/>
<evidence type="ECO:0000256" key="3">
    <source>
        <dbReference type="SAM" id="SignalP"/>
    </source>
</evidence>
<reference evidence="6" key="2">
    <citation type="submission" date="2015-01" db="EMBL/GenBank/DDBJ databases">
        <title>Evolutionary Origins and Diversification of the Mycorrhizal Mutualists.</title>
        <authorList>
            <consortium name="DOE Joint Genome Institute"/>
            <consortium name="Mycorrhizal Genomics Consortium"/>
            <person name="Kohler A."/>
            <person name="Kuo A."/>
            <person name="Nagy L.G."/>
            <person name="Floudas D."/>
            <person name="Copeland A."/>
            <person name="Barry K.W."/>
            <person name="Cichocki N."/>
            <person name="Veneault-Fourrey C."/>
            <person name="LaButti K."/>
            <person name="Lindquist E.A."/>
            <person name="Lipzen A."/>
            <person name="Lundell T."/>
            <person name="Morin E."/>
            <person name="Murat C."/>
            <person name="Riley R."/>
            <person name="Ohm R."/>
            <person name="Sun H."/>
            <person name="Tunlid A."/>
            <person name="Henrissat B."/>
            <person name="Grigoriev I.V."/>
            <person name="Hibbett D.S."/>
            <person name="Martin F."/>
        </authorList>
    </citation>
    <scope>NUCLEOTIDE SEQUENCE [LARGE SCALE GENOMIC DNA]</scope>
    <source>
        <strain evidence="6">LaAM-08-1</strain>
    </source>
</reference>
<dbReference type="EMBL" id="KN838558">
    <property type="protein sequence ID" value="KIK05660.1"/>
    <property type="molecule type" value="Genomic_DNA"/>
</dbReference>